<sequence length="112" mass="12722">MYKLTKQKTDAFLTGLCGLSQAWRSAGSISWSKRLPISWLICSTVFWSMRMAMRLRGYSACSMMGLRTRDVDSGGKQRAAVDWSMVFSLVGEEEVEVDEEEHEEAEDEISSR</sequence>
<name>A0A3M7S492_BRAPC</name>
<dbReference type="AlphaFoldDB" id="A0A3M7S492"/>
<reference evidence="2 3" key="1">
    <citation type="journal article" date="2018" name="Sci. Rep.">
        <title>Genomic signatures of local adaptation to the degree of environmental predictability in rotifers.</title>
        <authorList>
            <person name="Franch-Gras L."/>
            <person name="Hahn C."/>
            <person name="Garcia-Roger E.M."/>
            <person name="Carmona M.J."/>
            <person name="Serra M."/>
            <person name="Gomez A."/>
        </authorList>
    </citation>
    <scope>NUCLEOTIDE SEQUENCE [LARGE SCALE GENOMIC DNA]</scope>
    <source>
        <strain evidence="2">HYR1</strain>
    </source>
</reference>
<accession>A0A3M7S492</accession>
<comment type="caution">
    <text evidence="2">The sequence shown here is derived from an EMBL/GenBank/DDBJ whole genome shotgun (WGS) entry which is preliminary data.</text>
</comment>
<evidence type="ECO:0000313" key="2">
    <source>
        <dbReference type="EMBL" id="RNA30634.1"/>
    </source>
</evidence>
<evidence type="ECO:0000313" key="3">
    <source>
        <dbReference type="Proteomes" id="UP000276133"/>
    </source>
</evidence>
<dbReference type="EMBL" id="REGN01002064">
    <property type="protein sequence ID" value="RNA30634.1"/>
    <property type="molecule type" value="Genomic_DNA"/>
</dbReference>
<feature type="region of interest" description="Disordered" evidence="1">
    <location>
        <begin position="93"/>
        <end position="112"/>
    </location>
</feature>
<dbReference type="Proteomes" id="UP000276133">
    <property type="component" value="Unassembled WGS sequence"/>
</dbReference>
<organism evidence="2 3">
    <name type="scientific">Brachionus plicatilis</name>
    <name type="common">Marine rotifer</name>
    <name type="synonym">Brachionus muelleri</name>
    <dbReference type="NCBI Taxonomy" id="10195"/>
    <lineage>
        <taxon>Eukaryota</taxon>
        <taxon>Metazoa</taxon>
        <taxon>Spiralia</taxon>
        <taxon>Gnathifera</taxon>
        <taxon>Rotifera</taxon>
        <taxon>Eurotatoria</taxon>
        <taxon>Monogononta</taxon>
        <taxon>Pseudotrocha</taxon>
        <taxon>Ploima</taxon>
        <taxon>Brachionidae</taxon>
        <taxon>Brachionus</taxon>
    </lineage>
</organism>
<evidence type="ECO:0000256" key="1">
    <source>
        <dbReference type="SAM" id="MobiDB-lite"/>
    </source>
</evidence>
<proteinExistence type="predicted"/>
<keyword evidence="3" id="KW-1185">Reference proteome</keyword>
<protein>
    <submittedName>
        <fullName evidence="2">Uncharacterized protein</fullName>
    </submittedName>
</protein>
<gene>
    <name evidence="2" type="ORF">BpHYR1_027816</name>
</gene>